<evidence type="ECO:0000256" key="2">
    <source>
        <dbReference type="ARBA" id="ARBA00022448"/>
    </source>
</evidence>
<evidence type="ECO:0000256" key="3">
    <source>
        <dbReference type="ARBA" id="ARBA00022475"/>
    </source>
</evidence>
<comment type="caution">
    <text evidence="10">The sequence shown here is derived from an EMBL/GenBank/DDBJ whole genome shotgun (WGS) entry which is preliminary data.</text>
</comment>
<dbReference type="GO" id="GO:0015740">
    <property type="term" value="P:C4-dicarboxylate transport"/>
    <property type="evidence" value="ECO:0007669"/>
    <property type="project" value="TreeGrafter"/>
</dbReference>
<feature type="transmembrane region" description="Helical" evidence="8">
    <location>
        <begin position="140"/>
        <end position="163"/>
    </location>
</feature>
<feature type="transmembrane region" description="Helical" evidence="8">
    <location>
        <begin position="61"/>
        <end position="79"/>
    </location>
</feature>
<dbReference type="InterPro" id="IPR007387">
    <property type="entry name" value="TRAP_DctQ"/>
</dbReference>
<name>X1FPD5_9ZZZZ</name>
<sequence length="172" mass="18680">MSGKIDRLERFTNSFSNWLNWVAGAGLVGMLALTVGDIFGIKLCQAGVPFFRPIPGGIEVVAFLGVVVTGFAIAYTQVLRGHIRVEFVTMRLPPRVQGAIAAFVSLLGLALFILLGWQSVEYGLSLQATGTVSMTQKIPFYPFVHAIAFCCIPVCLLLAVEFLRSVMKAVKK</sequence>
<keyword evidence="5 8" id="KW-0812">Transmembrane</keyword>
<dbReference type="PANTHER" id="PTHR35011:SF10">
    <property type="entry name" value="TRAP TRANSPORTER SMALL PERMEASE PROTEIN"/>
    <property type="match status" value="1"/>
</dbReference>
<keyword evidence="7 8" id="KW-0472">Membrane</keyword>
<evidence type="ECO:0000256" key="8">
    <source>
        <dbReference type="SAM" id="Phobius"/>
    </source>
</evidence>
<organism evidence="10">
    <name type="scientific">marine sediment metagenome</name>
    <dbReference type="NCBI Taxonomy" id="412755"/>
    <lineage>
        <taxon>unclassified sequences</taxon>
        <taxon>metagenomes</taxon>
        <taxon>ecological metagenomes</taxon>
    </lineage>
</organism>
<evidence type="ECO:0000256" key="7">
    <source>
        <dbReference type="ARBA" id="ARBA00023136"/>
    </source>
</evidence>
<gene>
    <name evidence="10" type="ORF">S03H2_15115</name>
</gene>
<dbReference type="PANTHER" id="PTHR35011">
    <property type="entry name" value="2,3-DIKETO-L-GULONATE TRAP TRANSPORTER SMALL PERMEASE PROTEIN YIAM"/>
    <property type="match status" value="1"/>
</dbReference>
<feature type="transmembrane region" description="Helical" evidence="8">
    <location>
        <begin position="21"/>
        <end position="41"/>
    </location>
</feature>
<reference evidence="10" key="1">
    <citation type="journal article" date="2014" name="Front. Microbiol.">
        <title>High frequency of phylogenetically diverse reductive dehalogenase-homologous genes in deep subseafloor sedimentary metagenomes.</title>
        <authorList>
            <person name="Kawai M."/>
            <person name="Futagami T."/>
            <person name="Toyoda A."/>
            <person name="Takaki Y."/>
            <person name="Nishi S."/>
            <person name="Hori S."/>
            <person name="Arai W."/>
            <person name="Tsubouchi T."/>
            <person name="Morono Y."/>
            <person name="Uchiyama I."/>
            <person name="Ito T."/>
            <person name="Fujiyama A."/>
            <person name="Inagaki F."/>
            <person name="Takami H."/>
        </authorList>
    </citation>
    <scope>NUCLEOTIDE SEQUENCE</scope>
    <source>
        <strain evidence="10">Expedition CK06-06</strain>
    </source>
</reference>
<evidence type="ECO:0000256" key="5">
    <source>
        <dbReference type="ARBA" id="ARBA00022692"/>
    </source>
</evidence>
<accession>X1FPD5</accession>
<proteinExistence type="predicted"/>
<evidence type="ECO:0000256" key="1">
    <source>
        <dbReference type="ARBA" id="ARBA00004429"/>
    </source>
</evidence>
<dbReference type="GO" id="GO:0005886">
    <property type="term" value="C:plasma membrane"/>
    <property type="evidence" value="ECO:0007669"/>
    <property type="project" value="UniProtKB-SubCell"/>
</dbReference>
<evidence type="ECO:0000259" key="9">
    <source>
        <dbReference type="Pfam" id="PF04290"/>
    </source>
</evidence>
<protein>
    <recommendedName>
        <fullName evidence="9">Tripartite ATP-independent periplasmic transporters DctQ component domain-containing protein</fullName>
    </recommendedName>
</protein>
<keyword evidence="4" id="KW-0997">Cell inner membrane</keyword>
<keyword evidence="3" id="KW-1003">Cell membrane</keyword>
<dbReference type="EMBL" id="BARU01007671">
    <property type="protein sequence ID" value="GAH46847.1"/>
    <property type="molecule type" value="Genomic_DNA"/>
</dbReference>
<evidence type="ECO:0000313" key="10">
    <source>
        <dbReference type="EMBL" id="GAH46847.1"/>
    </source>
</evidence>
<evidence type="ECO:0000256" key="4">
    <source>
        <dbReference type="ARBA" id="ARBA00022519"/>
    </source>
</evidence>
<dbReference type="GO" id="GO:0022857">
    <property type="term" value="F:transmembrane transporter activity"/>
    <property type="evidence" value="ECO:0007669"/>
    <property type="project" value="TreeGrafter"/>
</dbReference>
<feature type="domain" description="Tripartite ATP-independent periplasmic transporters DctQ component" evidence="9">
    <location>
        <begin position="51"/>
        <end position="166"/>
    </location>
</feature>
<keyword evidence="2" id="KW-0813">Transport</keyword>
<feature type="transmembrane region" description="Helical" evidence="8">
    <location>
        <begin position="100"/>
        <end position="120"/>
    </location>
</feature>
<dbReference type="Pfam" id="PF04290">
    <property type="entry name" value="DctQ"/>
    <property type="match status" value="1"/>
</dbReference>
<evidence type="ECO:0000256" key="6">
    <source>
        <dbReference type="ARBA" id="ARBA00022989"/>
    </source>
</evidence>
<keyword evidence="6 8" id="KW-1133">Transmembrane helix</keyword>
<comment type="subcellular location">
    <subcellularLocation>
        <location evidence="1">Cell inner membrane</location>
        <topology evidence="1">Multi-pass membrane protein</topology>
    </subcellularLocation>
</comment>
<dbReference type="InterPro" id="IPR055348">
    <property type="entry name" value="DctQ"/>
</dbReference>
<dbReference type="AlphaFoldDB" id="X1FPD5"/>